<accession>A0ABV5TV93</accession>
<sequence>MIGKVLAWLPERVVALRMRIFALVNGQDVVTIPGPQVGAADFRRVYADPAANGRSRGAALSDLFWYWLSPGPQVHQEHLEAGPRYDEVAKCTRHILVKSKKESEELTRRVARHVLDGVRPGLVRLRDEMMPIWAELYYELVFDEPCPPRARELIVAHADDVASALKCVRPRNMRRRARLTKYLRRRLADVPHLLPPSLTPEEQAYYLQGTFFTTAVVQMSEAMAHLLMIIAQDEGLQRRLAEHPEDIDRVIDDGLRAYPLFGIAHRISTADIELDHLTIPAGTVLCFSYPGFAEQSAKEDFIPFGVAQNRACPARGLAPPTMRVVTEEVLRRFSLASTAAHTRSIPNRGPALLTPRGARPRRAPLVWLGVRDRWEDVWRSFAQLVFGTYMVLDARRQALCSTYFAGGNR</sequence>
<reference evidence="1 2" key="1">
    <citation type="submission" date="2024-09" db="EMBL/GenBank/DDBJ databases">
        <authorList>
            <person name="Sun Q."/>
            <person name="Mori K."/>
        </authorList>
    </citation>
    <scope>NUCLEOTIDE SEQUENCE [LARGE SCALE GENOMIC DNA]</scope>
    <source>
        <strain evidence="1 2">JCM 13852</strain>
    </source>
</reference>
<evidence type="ECO:0000313" key="1">
    <source>
        <dbReference type="EMBL" id="MFB9683048.1"/>
    </source>
</evidence>
<dbReference type="SUPFAM" id="SSF48264">
    <property type="entry name" value="Cytochrome P450"/>
    <property type="match status" value="1"/>
</dbReference>
<evidence type="ECO:0000313" key="2">
    <source>
        <dbReference type="Proteomes" id="UP001589535"/>
    </source>
</evidence>
<dbReference type="RefSeq" id="WP_378189084.1">
    <property type="nucleotide sequence ID" value="NZ_JBHMBK010000002.1"/>
</dbReference>
<protein>
    <submittedName>
        <fullName evidence="1">Cytochrome P450</fullName>
    </submittedName>
</protein>
<keyword evidence="2" id="KW-1185">Reference proteome</keyword>
<comment type="caution">
    <text evidence="1">The sequence shown here is derived from an EMBL/GenBank/DDBJ whole genome shotgun (WGS) entry which is preliminary data.</text>
</comment>
<name>A0ABV5TV93_9PSEU</name>
<dbReference type="EMBL" id="JBHMBK010000002">
    <property type="protein sequence ID" value="MFB9683048.1"/>
    <property type="molecule type" value="Genomic_DNA"/>
</dbReference>
<dbReference type="Proteomes" id="UP001589535">
    <property type="component" value="Unassembled WGS sequence"/>
</dbReference>
<organism evidence="1 2">
    <name type="scientific">Amycolatopsis plumensis</name>
    <dbReference type="NCBI Taxonomy" id="236508"/>
    <lineage>
        <taxon>Bacteria</taxon>
        <taxon>Bacillati</taxon>
        <taxon>Actinomycetota</taxon>
        <taxon>Actinomycetes</taxon>
        <taxon>Pseudonocardiales</taxon>
        <taxon>Pseudonocardiaceae</taxon>
        <taxon>Amycolatopsis</taxon>
    </lineage>
</organism>
<dbReference type="Gene3D" id="1.10.630.10">
    <property type="entry name" value="Cytochrome P450"/>
    <property type="match status" value="1"/>
</dbReference>
<gene>
    <name evidence="1" type="ORF">ACFFTO_02545</name>
</gene>
<dbReference type="InterPro" id="IPR036396">
    <property type="entry name" value="Cyt_P450_sf"/>
</dbReference>
<proteinExistence type="predicted"/>